<reference evidence="1 2" key="1">
    <citation type="submission" date="2021-02" db="EMBL/GenBank/DDBJ databases">
        <authorList>
            <person name="Han P."/>
        </authorList>
    </citation>
    <scope>NUCLEOTIDE SEQUENCE [LARGE SCALE GENOMIC DNA]</scope>
    <source>
        <strain evidence="1">Candidatus Nitrospira sp. ZN2</strain>
    </source>
</reference>
<name>A0ABM8RZL7_9BACT</name>
<evidence type="ECO:0008006" key="3">
    <source>
        <dbReference type="Google" id="ProtNLM"/>
    </source>
</evidence>
<dbReference type="Pfam" id="PF08811">
    <property type="entry name" value="DUF1800"/>
    <property type="match status" value="1"/>
</dbReference>
<evidence type="ECO:0000313" key="1">
    <source>
        <dbReference type="EMBL" id="CAE6780604.1"/>
    </source>
</evidence>
<dbReference type="InterPro" id="IPR014917">
    <property type="entry name" value="DUF1800"/>
</dbReference>
<comment type="caution">
    <text evidence="1">The sequence shown here is derived from an EMBL/GenBank/DDBJ whole genome shotgun (WGS) entry which is preliminary data.</text>
</comment>
<keyword evidence="2" id="KW-1185">Reference proteome</keyword>
<accession>A0ABM8RZL7</accession>
<dbReference type="Proteomes" id="UP000675880">
    <property type="component" value="Unassembled WGS sequence"/>
</dbReference>
<sequence length="440" mass="50733">MLLTYDEARHFLSRTGFGGTPDEIHRFMTLDRRAAVAQVLAIPTNKARTPPPTWIHRLPPLPHVRKQWSQRDRRLFHEELKTHGQELKAWWYHELITTPTPLLERMTLFWHTHFTSSLHKVRWPPFLHQQNVLLRLYAVGSFGTLLHAMAKNPAMLLYLDTQTNRREHPNENFARELFELFTLGEGHYHEQDIKEAARAFSGWHVDLRTGVFRVDLRQYDGGSKVVFGKTGRFEGDDILSLTLEQPEVARHLVGKLWKEFVSDQPDQTEVERLAESFRRSNYDISSLLNDLLLIPQFWAPENRGSLIKSPVELLVGTTRLFNLSIEDASHLIGAARRIGQDLFDPPNVKGWPGGMRWITTSTLLDRTQILHRMIRGHELGHPQGMGGMQQRHGVNWLTTEPLDLVQATLLALPPVEPLASEEDRAQIVHQLVSDPVYHLK</sequence>
<dbReference type="RefSeq" id="WP_213043515.1">
    <property type="nucleotide sequence ID" value="NZ_CAJNBJ010000017.1"/>
</dbReference>
<gene>
    <name evidence="1" type="ORF">NSPZN2_40735</name>
</gene>
<protein>
    <recommendedName>
        <fullName evidence="3">DUF1800 domain-containing protein</fullName>
    </recommendedName>
</protein>
<organism evidence="1 2">
    <name type="scientific">Nitrospira defluvii</name>
    <dbReference type="NCBI Taxonomy" id="330214"/>
    <lineage>
        <taxon>Bacteria</taxon>
        <taxon>Pseudomonadati</taxon>
        <taxon>Nitrospirota</taxon>
        <taxon>Nitrospiria</taxon>
        <taxon>Nitrospirales</taxon>
        <taxon>Nitrospiraceae</taxon>
        <taxon>Nitrospira</taxon>
    </lineage>
</organism>
<evidence type="ECO:0000313" key="2">
    <source>
        <dbReference type="Proteomes" id="UP000675880"/>
    </source>
</evidence>
<proteinExistence type="predicted"/>
<dbReference type="EMBL" id="CAJNBJ010000017">
    <property type="protein sequence ID" value="CAE6780604.1"/>
    <property type="molecule type" value="Genomic_DNA"/>
</dbReference>